<sequence>MSAARTGTRTHLLFAGIGRAAVRRPWWTITGWVLCTVTVAALVIVFGRPTDDDTTLPGSSAQRGRDLLAEHFPGTDGATGSVILRSPDGPLNTAATAEAVTRIEAIGHVTSVTPPSVAAGSLTADGSTGYLSVQFDVGPRDLESGLTGEVLDAARAATGPGVEVLPGGALARTEPDTRRSEAFGLGVALVVLVLAFGGLVAAGLPLLTALFTLVSGLGLIGLAGHLTAVPAVAGTIATMIGLGVGVDYALFMITRYRALLAAGTPVPDAVTAMVASSGSAVAFAGGTVVVALAGLTISGVPVLVTLGWTAGLIVLVAVTAAVTLLPALLTVLGPHIHALRIPRPPSPPDSRPGGQKAPTPPDTGPGDQGEPGGRRAPTADQASAWGRLADRVTRRPWPYALVSVVLLLVVAAPVTGMTLGQTDAGDEPAGTAGRAGYDVLAEAFGPGVNGPLTVVAELTPPGGASDPRVAGLVGAVGGVPGVARAHPARVSGDGRVVSVRVVPATGPGDPATVGTVAALERVAVSGTRVFVTGPTAVKAALAERVGARMPYVIGLVVVLAALLVLIAFRAPVVAVKAAVMNLFSVAAAYGVLTAVFQWGWGVTLVGLDGPVPIESYVPMLLFALLFGLSMDYEVFLLTAVRESWDVTGDNRRSVRDGLAGTGMVITSAAVVMVCVFASFVLSPSPVVKMTGLGLAVAVAIDATVIRGLLVPASMALMGRANWWAPRRSDRHVHEVAAVQDAAEGVQRNALGL</sequence>
<dbReference type="Proteomes" id="UP001597183">
    <property type="component" value="Unassembled WGS sequence"/>
</dbReference>
<feature type="domain" description="SSD" evidence="8">
    <location>
        <begin position="206"/>
        <end position="331"/>
    </location>
</feature>
<evidence type="ECO:0000259" key="8">
    <source>
        <dbReference type="PROSITE" id="PS50156"/>
    </source>
</evidence>
<dbReference type="SUPFAM" id="SSF82866">
    <property type="entry name" value="Multidrug efflux transporter AcrB transmembrane domain"/>
    <property type="match status" value="2"/>
</dbReference>
<dbReference type="EMBL" id="JBHTMK010000002">
    <property type="protein sequence ID" value="MFD1363902.1"/>
    <property type="molecule type" value="Genomic_DNA"/>
</dbReference>
<evidence type="ECO:0000256" key="7">
    <source>
        <dbReference type="SAM" id="Phobius"/>
    </source>
</evidence>
<keyword evidence="3 7" id="KW-0812">Transmembrane</keyword>
<feature type="region of interest" description="Disordered" evidence="6">
    <location>
        <begin position="340"/>
        <end position="383"/>
    </location>
</feature>
<dbReference type="PROSITE" id="PS50156">
    <property type="entry name" value="SSD"/>
    <property type="match status" value="1"/>
</dbReference>
<keyword evidence="5 7" id="KW-0472">Membrane</keyword>
<dbReference type="InterPro" id="IPR004869">
    <property type="entry name" value="MMPL_dom"/>
</dbReference>
<dbReference type="InterPro" id="IPR000731">
    <property type="entry name" value="SSD"/>
</dbReference>
<dbReference type="PANTHER" id="PTHR33406">
    <property type="entry name" value="MEMBRANE PROTEIN MJ1562-RELATED"/>
    <property type="match status" value="1"/>
</dbReference>
<proteinExistence type="predicted"/>
<feature type="transmembrane region" description="Helical" evidence="7">
    <location>
        <begin position="580"/>
        <end position="600"/>
    </location>
</feature>
<evidence type="ECO:0000313" key="10">
    <source>
        <dbReference type="Proteomes" id="UP001597183"/>
    </source>
</evidence>
<evidence type="ECO:0000313" key="9">
    <source>
        <dbReference type="EMBL" id="MFD1363902.1"/>
    </source>
</evidence>
<evidence type="ECO:0000256" key="5">
    <source>
        <dbReference type="ARBA" id="ARBA00023136"/>
    </source>
</evidence>
<comment type="subcellular location">
    <subcellularLocation>
        <location evidence="1">Cell membrane</location>
        <topology evidence="1">Multi-pass membrane protein</topology>
    </subcellularLocation>
</comment>
<dbReference type="Gene3D" id="1.20.1640.10">
    <property type="entry name" value="Multidrug efflux transporter AcrB transmembrane domain"/>
    <property type="match status" value="2"/>
</dbReference>
<evidence type="ECO:0000256" key="6">
    <source>
        <dbReference type="SAM" id="MobiDB-lite"/>
    </source>
</evidence>
<dbReference type="Pfam" id="PF03176">
    <property type="entry name" value="MMPL"/>
    <property type="match status" value="2"/>
</dbReference>
<feature type="transmembrane region" description="Helical" evidence="7">
    <location>
        <begin position="281"/>
        <end position="304"/>
    </location>
</feature>
<feature type="transmembrane region" description="Helical" evidence="7">
    <location>
        <begin position="310"/>
        <end position="333"/>
    </location>
</feature>
<dbReference type="RefSeq" id="WP_317786691.1">
    <property type="nucleotide sequence ID" value="NZ_AP028461.1"/>
</dbReference>
<evidence type="ECO:0000256" key="3">
    <source>
        <dbReference type="ARBA" id="ARBA00022692"/>
    </source>
</evidence>
<comment type="caution">
    <text evidence="9">The sequence shown here is derived from an EMBL/GenBank/DDBJ whole genome shotgun (WGS) entry which is preliminary data.</text>
</comment>
<protein>
    <submittedName>
        <fullName evidence="9">MMPL family transporter</fullName>
    </submittedName>
</protein>
<feature type="transmembrane region" description="Helical" evidence="7">
    <location>
        <begin position="620"/>
        <end position="640"/>
    </location>
</feature>
<feature type="transmembrane region" description="Helical" evidence="7">
    <location>
        <begin position="397"/>
        <end position="419"/>
    </location>
</feature>
<evidence type="ECO:0000256" key="1">
    <source>
        <dbReference type="ARBA" id="ARBA00004651"/>
    </source>
</evidence>
<keyword evidence="2" id="KW-1003">Cell membrane</keyword>
<accession>A0ABW4A1H7</accession>
<feature type="transmembrane region" description="Helical" evidence="7">
    <location>
        <begin position="26"/>
        <end position="46"/>
    </location>
</feature>
<gene>
    <name evidence="9" type="ORF">ACFQ5G_00950</name>
</gene>
<feature type="transmembrane region" description="Helical" evidence="7">
    <location>
        <begin position="231"/>
        <end position="251"/>
    </location>
</feature>
<feature type="transmembrane region" description="Helical" evidence="7">
    <location>
        <begin position="661"/>
        <end position="681"/>
    </location>
</feature>
<evidence type="ECO:0000256" key="2">
    <source>
        <dbReference type="ARBA" id="ARBA00022475"/>
    </source>
</evidence>
<dbReference type="InterPro" id="IPR050545">
    <property type="entry name" value="Mycobact_MmpL"/>
</dbReference>
<feature type="transmembrane region" description="Helical" evidence="7">
    <location>
        <begin position="693"/>
        <end position="717"/>
    </location>
</feature>
<keyword evidence="4 7" id="KW-1133">Transmembrane helix</keyword>
<feature type="transmembrane region" description="Helical" evidence="7">
    <location>
        <begin position="549"/>
        <end position="568"/>
    </location>
</feature>
<name>A0ABW4A1H7_9ACTN</name>
<evidence type="ECO:0000256" key="4">
    <source>
        <dbReference type="ARBA" id="ARBA00022989"/>
    </source>
</evidence>
<feature type="transmembrane region" description="Helical" evidence="7">
    <location>
        <begin position="182"/>
        <end position="211"/>
    </location>
</feature>
<reference evidence="10" key="1">
    <citation type="journal article" date="2019" name="Int. J. Syst. Evol. Microbiol.">
        <title>The Global Catalogue of Microorganisms (GCM) 10K type strain sequencing project: providing services to taxonomists for standard genome sequencing and annotation.</title>
        <authorList>
            <consortium name="The Broad Institute Genomics Platform"/>
            <consortium name="The Broad Institute Genome Sequencing Center for Infectious Disease"/>
            <person name="Wu L."/>
            <person name="Ma J."/>
        </authorList>
    </citation>
    <scope>NUCLEOTIDE SEQUENCE [LARGE SCALE GENOMIC DNA]</scope>
    <source>
        <strain evidence="10">CCM 7526</strain>
    </source>
</reference>
<keyword evidence="10" id="KW-1185">Reference proteome</keyword>
<dbReference type="PANTHER" id="PTHR33406:SF13">
    <property type="entry name" value="MEMBRANE PROTEIN YDFJ"/>
    <property type="match status" value="1"/>
</dbReference>
<organism evidence="9 10">
    <name type="scientific">Actinoplanes sichuanensis</name>
    <dbReference type="NCBI Taxonomy" id="512349"/>
    <lineage>
        <taxon>Bacteria</taxon>
        <taxon>Bacillati</taxon>
        <taxon>Actinomycetota</taxon>
        <taxon>Actinomycetes</taxon>
        <taxon>Micromonosporales</taxon>
        <taxon>Micromonosporaceae</taxon>
        <taxon>Actinoplanes</taxon>
    </lineage>
</organism>